<evidence type="ECO:0000256" key="4">
    <source>
        <dbReference type="ARBA" id="ARBA00009567"/>
    </source>
</evidence>
<comment type="similarity">
    <text evidence="4">Belongs to the ELP5 family.</text>
</comment>
<evidence type="ECO:0000256" key="1">
    <source>
        <dbReference type="ARBA" id="ARBA00004123"/>
    </source>
</evidence>
<feature type="compositionally biased region" description="Acidic residues" evidence="9">
    <location>
        <begin position="445"/>
        <end position="465"/>
    </location>
</feature>
<dbReference type="InterPro" id="IPR019519">
    <property type="entry name" value="Elp5"/>
</dbReference>
<dbReference type="PANTHER" id="PTHR15641:SF1">
    <property type="entry name" value="ELONGATOR COMPLEX PROTEIN 5"/>
    <property type="match status" value="1"/>
</dbReference>
<dbReference type="GO" id="GO:0000049">
    <property type="term" value="F:tRNA binding"/>
    <property type="evidence" value="ECO:0007669"/>
    <property type="project" value="TreeGrafter"/>
</dbReference>
<evidence type="ECO:0000256" key="8">
    <source>
        <dbReference type="ARBA" id="ARBA00023242"/>
    </source>
</evidence>
<keyword evidence="8" id="KW-0539">Nucleus</keyword>
<organism evidence="10">
    <name type="scientific">Chaetoceros debilis</name>
    <dbReference type="NCBI Taxonomy" id="122233"/>
    <lineage>
        <taxon>Eukaryota</taxon>
        <taxon>Sar</taxon>
        <taxon>Stramenopiles</taxon>
        <taxon>Ochrophyta</taxon>
        <taxon>Bacillariophyta</taxon>
        <taxon>Coscinodiscophyceae</taxon>
        <taxon>Chaetocerotophycidae</taxon>
        <taxon>Chaetocerotales</taxon>
        <taxon>Chaetocerotaceae</taxon>
        <taxon>Chaetoceros</taxon>
    </lineage>
</organism>
<gene>
    <name evidence="10" type="ORF">CDEB00056_LOCUS13780</name>
</gene>
<sequence>MAPAVALSNSSMSANGASSSSTTPQNTAPFTSLFLSLTRPIPSSSSYTPYTVLFQHSQQLHHRLIAAEPLTDDDKSVYERANIMNPKERSLRDTHGGMLFIHQAWKECVSRCEGRVIFVSCVDHINFGSVGDREVGLFEKNGVVVDLFSDPLGWDDESESDGEGEGVNVGVKIIKGQASKMKSIASSLYKAAEYIQESQGKDRSISGAEGNGNSSVKPIPIIFDSITTILLHHGVEKLTVLLTHLKQNGGNTIKEGNNSALSPIFLPCLVETLSSSCHRILEDYADAVMTLHGGRVSIAKRSARSGGMVCGGFSGGVRLMKDTQLFDIDDGKLKLKTKNGNQGRSRNDKEIGTNNNKKRGGKGKSTDDSTTTGSAKHQNDVVENITSRTRGLRIDESKDKRPDQRRQRPVLEHQSNEQPTNKVSTESPTSLTISTKKLAPRIFMEENDPEFDDFDEEDPDDDLDI</sequence>
<dbReference type="GO" id="GO:0005634">
    <property type="term" value="C:nucleus"/>
    <property type="evidence" value="ECO:0007669"/>
    <property type="project" value="UniProtKB-SubCell"/>
</dbReference>
<keyword evidence="6" id="KW-0963">Cytoplasm</keyword>
<name>A0A7S3VAY7_9STRA</name>
<evidence type="ECO:0000256" key="2">
    <source>
        <dbReference type="ARBA" id="ARBA00004496"/>
    </source>
</evidence>
<evidence type="ECO:0000256" key="5">
    <source>
        <dbReference type="ARBA" id="ARBA00020264"/>
    </source>
</evidence>
<feature type="compositionally biased region" description="Basic and acidic residues" evidence="9">
    <location>
        <begin position="392"/>
        <end position="415"/>
    </location>
</feature>
<dbReference type="GO" id="GO:0005829">
    <property type="term" value="C:cytosol"/>
    <property type="evidence" value="ECO:0007669"/>
    <property type="project" value="TreeGrafter"/>
</dbReference>
<comment type="pathway">
    <text evidence="3">tRNA modification; 5-methoxycarbonylmethyl-2-thiouridine-tRNA biosynthesis.</text>
</comment>
<protein>
    <recommendedName>
        <fullName evidence="5">Elongator complex protein 5</fullName>
    </recommendedName>
</protein>
<dbReference type="EMBL" id="HBIO01017950">
    <property type="protein sequence ID" value="CAE0468927.1"/>
    <property type="molecule type" value="Transcribed_RNA"/>
</dbReference>
<accession>A0A7S3VAY7</accession>
<evidence type="ECO:0000256" key="3">
    <source>
        <dbReference type="ARBA" id="ARBA00005043"/>
    </source>
</evidence>
<dbReference type="GO" id="GO:0002098">
    <property type="term" value="P:tRNA wobble uridine modification"/>
    <property type="evidence" value="ECO:0007669"/>
    <property type="project" value="InterPro"/>
</dbReference>
<feature type="compositionally biased region" description="Polar residues" evidence="9">
    <location>
        <begin position="416"/>
        <end position="435"/>
    </location>
</feature>
<evidence type="ECO:0000256" key="9">
    <source>
        <dbReference type="SAM" id="MobiDB-lite"/>
    </source>
</evidence>
<evidence type="ECO:0000256" key="6">
    <source>
        <dbReference type="ARBA" id="ARBA00022490"/>
    </source>
</evidence>
<dbReference type="PANTHER" id="PTHR15641">
    <property type="entry name" value="ELONGATOR COMPLEX PROTEIN 5"/>
    <property type="match status" value="1"/>
</dbReference>
<feature type="region of interest" description="Disordered" evidence="9">
    <location>
        <begin position="1"/>
        <end position="25"/>
    </location>
</feature>
<proteinExistence type="inferred from homology"/>
<dbReference type="GO" id="GO:0033588">
    <property type="term" value="C:elongator holoenzyme complex"/>
    <property type="evidence" value="ECO:0007669"/>
    <property type="project" value="InterPro"/>
</dbReference>
<evidence type="ECO:0000313" key="10">
    <source>
        <dbReference type="EMBL" id="CAE0468927.1"/>
    </source>
</evidence>
<reference evidence="10" key="1">
    <citation type="submission" date="2021-01" db="EMBL/GenBank/DDBJ databases">
        <authorList>
            <person name="Corre E."/>
            <person name="Pelletier E."/>
            <person name="Niang G."/>
            <person name="Scheremetjew M."/>
            <person name="Finn R."/>
            <person name="Kale V."/>
            <person name="Holt S."/>
            <person name="Cochrane G."/>
            <person name="Meng A."/>
            <person name="Brown T."/>
            <person name="Cohen L."/>
        </authorList>
    </citation>
    <scope>NUCLEOTIDE SEQUENCE</scope>
    <source>
        <strain evidence="10">MM31A-1</strain>
    </source>
</reference>
<feature type="compositionally biased region" description="Low complexity" evidence="9">
    <location>
        <begin position="8"/>
        <end position="21"/>
    </location>
</feature>
<feature type="region of interest" description="Disordered" evidence="9">
    <location>
        <begin position="334"/>
        <end position="465"/>
    </location>
</feature>
<dbReference type="AlphaFoldDB" id="A0A7S3VAY7"/>
<keyword evidence="7" id="KW-0819">tRNA processing</keyword>
<evidence type="ECO:0000256" key="7">
    <source>
        <dbReference type="ARBA" id="ARBA00022694"/>
    </source>
</evidence>
<comment type="subcellular location">
    <subcellularLocation>
        <location evidence="2">Cytoplasm</location>
    </subcellularLocation>
    <subcellularLocation>
        <location evidence="1">Nucleus</location>
    </subcellularLocation>
</comment>